<feature type="signal peptide" evidence="4">
    <location>
        <begin position="1"/>
        <end position="23"/>
    </location>
</feature>
<keyword evidence="3 4" id="KW-0732">Signal</keyword>
<dbReference type="Gene3D" id="3.10.105.10">
    <property type="entry name" value="Dipeptide-binding Protein, Domain 3"/>
    <property type="match status" value="1"/>
</dbReference>
<keyword evidence="7" id="KW-1185">Reference proteome</keyword>
<feature type="chain" id="PRO_5026956070" evidence="4">
    <location>
        <begin position="24"/>
        <end position="555"/>
    </location>
</feature>
<dbReference type="PANTHER" id="PTHR30290">
    <property type="entry name" value="PERIPLASMIC BINDING COMPONENT OF ABC TRANSPORTER"/>
    <property type="match status" value="1"/>
</dbReference>
<gene>
    <name evidence="6" type="ORF">FYJ74_02825</name>
</gene>
<dbReference type="Gene3D" id="3.40.190.10">
    <property type="entry name" value="Periplasmic binding protein-like II"/>
    <property type="match status" value="2"/>
</dbReference>
<dbReference type="InterPro" id="IPR000914">
    <property type="entry name" value="SBP_5_dom"/>
</dbReference>
<comment type="similarity">
    <text evidence="1">Belongs to the bacterial solute-binding protein 5 family.</text>
</comment>
<proteinExistence type="inferred from homology"/>
<evidence type="ECO:0000256" key="2">
    <source>
        <dbReference type="ARBA" id="ARBA00022448"/>
    </source>
</evidence>
<dbReference type="GO" id="GO:0015833">
    <property type="term" value="P:peptide transport"/>
    <property type="evidence" value="ECO:0007669"/>
    <property type="project" value="TreeGrafter"/>
</dbReference>
<dbReference type="GO" id="GO:1904680">
    <property type="term" value="F:peptide transmembrane transporter activity"/>
    <property type="evidence" value="ECO:0007669"/>
    <property type="project" value="TreeGrafter"/>
</dbReference>
<dbReference type="Proteomes" id="UP000473699">
    <property type="component" value="Unassembled WGS sequence"/>
</dbReference>
<evidence type="ECO:0000313" key="6">
    <source>
        <dbReference type="EMBL" id="MST54985.1"/>
    </source>
</evidence>
<dbReference type="PANTHER" id="PTHR30290:SF9">
    <property type="entry name" value="OLIGOPEPTIDE-BINDING PROTEIN APPA"/>
    <property type="match status" value="1"/>
</dbReference>
<feature type="domain" description="Solute-binding protein family 5" evidence="5">
    <location>
        <begin position="32"/>
        <end position="255"/>
    </location>
</feature>
<accession>A0A6L5YA33</accession>
<dbReference type="InterPro" id="IPR039424">
    <property type="entry name" value="SBP_5"/>
</dbReference>
<organism evidence="6 7">
    <name type="scientific">Pyramidobacter porci</name>
    <dbReference type="NCBI Taxonomy" id="2605789"/>
    <lineage>
        <taxon>Bacteria</taxon>
        <taxon>Thermotogati</taxon>
        <taxon>Synergistota</taxon>
        <taxon>Synergistia</taxon>
        <taxon>Synergistales</taxon>
        <taxon>Dethiosulfovibrionaceae</taxon>
        <taxon>Pyramidobacter</taxon>
    </lineage>
</organism>
<evidence type="ECO:0000259" key="5">
    <source>
        <dbReference type="Pfam" id="PF00496"/>
    </source>
</evidence>
<dbReference type="Pfam" id="PF00496">
    <property type="entry name" value="SBP_bac_5"/>
    <property type="match status" value="2"/>
</dbReference>
<dbReference type="SUPFAM" id="SSF53850">
    <property type="entry name" value="Periplasmic binding protein-like II"/>
    <property type="match status" value="2"/>
</dbReference>
<feature type="domain" description="Solute-binding protein family 5" evidence="5">
    <location>
        <begin position="396"/>
        <end position="546"/>
    </location>
</feature>
<evidence type="ECO:0000313" key="7">
    <source>
        <dbReference type="Proteomes" id="UP000473699"/>
    </source>
</evidence>
<comment type="caution">
    <text evidence="6">The sequence shown here is derived from an EMBL/GenBank/DDBJ whole genome shotgun (WGS) entry which is preliminary data.</text>
</comment>
<sequence>MKKVAALTALLLCCAWPSSGVPAFDPEKVTGPRIERLCLVIVANADAQVLAAENGELDILGDIARPADIDRLSADPDLEMSLARGFHAFFLLMNNTRAPWNDRIVRQAAAQSIDRNSMVRSIYSGYCEPINSWLPPVSPWASPDGTRNIFDRAAAREKLLSRGYRFNFAGKLTAPDGRPLPKITLLAPLARVTPTTAEMAERLADSLNAAGFDVEVEPLDFSAMIARLDRKDYSLAVLAWSMGRNPDSLYSFYHSSMDVAGGYNMTGTRDAALDAALTKLRFAPDKASAERASAEAQRLLGELVPSVPVYSRFSVAAVSKKWRNVLSTDRITADNMWTLVMAEPRDGTARTMTMALAEEPRSLNPFTASSAYSWQVLGMIYEGLIASNPFTLEDMPGLAEEWRVETEGEGAAAHTVLRFRLKENLRWNDGTPLTAGDLKATIDFIHKNEIPRFFDAVKDVAETEALNARELTVTMKGVSYWYLDNVAGLPWMPARIVENVKDWQNWDPLDREEKFGPRGLVGAGPFMLEEYHPGEYVMMKRNPCYLRLPKETERR</sequence>
<keyword evidence="2" id="KW-0813">Transport</keyword>
<dbReference type="AlphaFoldDB" id="A0A6L5YA33"/>
<dbReference type="EMBL" id="VUNH01000002">
    <property type="protein sequence ID" value="MST54985.1"/>
    <property type="molecule type" value="Genomic_DNA"/>
</dbReference>
<dbReference type="RefSeq" id="WP_154528092.1">
    <property type="nucleotide sequence ID" value="NZ_VUNH01000002.1"/>
</dbReference>
<reference evidence="6 7" key="1">
    <citation type="submission" date="2019-08" db="EMBL/GenBank/DDBJ databases">
        <title>In-depth cultivation of the pig gut microbiome towards novel bacterial diversity and tailored functional studies.</title>
        <authorList>
            <person name="Wylensek D."/>
            <person name="Hitch T.C.A."/>
            <person name="Clavel T."/>
        </authorList>
    </citation>
    <scope>NUCLEOTIDE SEQUENCE [LARGE SCALE GENOMIC DNA]</scope>
    <source>
        <strain evidence="6 7">SM-530-WT-4B</strain>
    </source>
</reference>
<protein>
    <submittedName>
        <fullName evidence="6">ABC transporter substrate-binding protein</fullName>
    </submittedName>
</protein>
<dbReference type="CDD" id="cd00995">
    <property type="entry name" value="PBP2_NikA_DppA_OppA_like"/>
    <property type="match status" value="1"/>
</dbReference>
<name>A0A6L5YA33_9BACT</name>
<evidence type="ECO:0000256" key="4">
    <source>
        <dbReference type="SAM" id="SignalP"/>
    </source>
</evidence>
<evidence type="ECO:0000256" key="3">
    <source>
        <dbReference type="ARBA" id="ARBA00022729"/>
    </source>
</evidence>
<evidence type="ECO:0000256" key="1">
    <source>
        <dbReference type="ARBA" id="ARBA00005695"/>
    </source>
</evidence>